<dbReference type="SMART" id="SM00271">
    <property type="entry name" value="DnaJ"/>
    <property type="match status" value="1"/>
</dbReference>
<reference evidence="2" key="1">
    <citation type="submission" date="2020-04" db="EMBL/GenBank/DDBJ databases">
        <title>Draft genome resource of the tomato pathogen Pseudocercospora fuligena.</title>
        <authorList>
            <person name="Zaccaron A."/>
        </authorList>
    </citation>
    <scope>NUCLEOTIDE SEQUENCE</scope>
    <source>
        <strain evidence="2">PF001</strain>
    </source>
</reference>
<evidence type="ECO:0000313" key="2">
    <source>
        <dbReference type="EMBL" id="KAF7186672.1"/>
    </source>
</evidence>
<proteinExistence type="predicted"/>
<dbReference type="EMBL" id="JABCIY010000248">
    <property type="protein sequence ID" value="KAF7186672.1"/>
    <property type="molecule type" value="Genomic_DNA"/>
</dbReference>
<dbReference type="AlphaFoldDB" id="A0A8H6VDK7"/>
<keyword evidence="3" id="KW-1185">Reference proteome</keyword>
<dbReference type="Gene3D" id="1.10.287.110">
    <property type="entry name" value="DnaJ domain"/>
    <property type="match status" value="1"/>
</dbReference>
<name>A0A8H6VDK7_9PEZI</name>
<evidence type="ECO:0000313" key="3">
    <source>
        <dbReference type="Proteomes" id="UP000660729"/>
    </source>
</evidence>
<dbReference type="SUPFAM" id="SSF46565">
    <property type="entry name" value="Chaperone J-domain"/>
    <property type="match status" value="1"/>
</dbReference>
<gene>
    <name evidence="2" type="ORF">HII31_11904</name>
</gene>
<evidence type="ECO:0000259" key="1">
    <source>
        <dbReference type="PROSITE" id="PS50076"/>
    </source>
</evidence>
<accession>A0A8H6VDK7</accession>
<sequence>MNHTNDSEETPLPTLYLQIQYANSPYEILGISSQPSTASALRDVFRALALRIHPDKAPSSQLRELHTSLFQKVFDAYETLLKQFESDGDDDGDGYARVSQTK</sequence>
<dbReference type="InterPro" id="IPR001623">
    <property type="entry name" value="DnaJ_domain"/>
</dbReference>
<comment type="caution">
    <text evidence="2">The sequence shown here is derived from an EMBL/GenBank/DDBJ whole genome shotgun (WGS) entry which is preliminary data.</text>
</comment>
<organism evidence="2 3">
    <name type="scientific">Pseudocercospora fuligena</name>
    <dbReference type="NCBI Taxonomy" id="685502"/>
    <lineage>
        <taxon>Eukaryota</taxon>
        <taxon>Fungi</taxon>
        <taxon>Dikarya</taxon>
        <taxon>Ascomycota</taxon>
        <taxon>Pezizomycotina</taxon>
        <taxon>Dothideomycetes</taxon>
        <taxon>Dothideomycetidae</taxon>
        <taxon>Mycosphaerellales</taxon>
        <taxon>Mycosphaerellaceae</taxon>
        <taxon>Pseudocercospora</taxon>
    </lineage>
</organism>
<protein>
    <recommendedName>
        <fullName evidence="1">J domain-containing protein</fullName>
    </recommendedName>
</protein>
<dbReference type="InterPro" id="IPR036869">
    <property type="entry name" value="J_dom_sf"/>
</dbReference>
<dbReference type="OrthoDB" id="442087at2759"/>
<dbReference type="Pfam" id="PF00226">
    <property type="entry name" value="DnaJ"/>
    <property type="match status" value="1"/>
</dbReference>
<feature type="domain" description="J" evidence="1">
    <location>
        <begin position="24"/>
        <end position="96"/>
    </location>
</feature>
<dbReference type="Proteomes" id="UP000660729">
    <property type="component" value="Unassembled WGS sequence"/>
</dbReference>
<dbReference type="CDD" id="cd06257">
    <property type="entry name" value="DnaJ"/>
    <property type="match status" value="1"/>
</dbReference>
<dbReference type="PROSITE" id="PS50076">
    <property type="entry name" value="DNAJ_2"/>
    <property type="match status" value="1"/>
</dbReference>